<feature type="chain" id="PRO_5005192660" description="Transmembrane protein" evidence="2">
    <location>
        <begin position="22"/>
        <end position="346"/>
    </location>
</feature>
<reference evidence="3" key="1">
    <citation type="submission" date="2014-11" db="EMBL/GenBank/DDBJ databases">
        <authorList>
            <person name="Otto D Thomas"/>
            <person name="Naeem Raeece"/>
        </authorList>
    </citation>
    <scope>NUCLEOTIDE SEQUENCE</scope>
</reference>
<evidence type="ECO:0000256" key="2">
    <source>
        <dbReference type="SAM" id="SignalP"/>
    </source>
</evidence>
<feature type="signal peptide" evidence="2">
    <location>
        <begin position="1"/>
        <end position="21"/>
    </location>
</feature>
<proteinExistence type="predicted"/>
<accession>A0A0G4IDN5</accession>
<keyword evidence="2" id="KW-0732">Signal</keyword>
<evidence type="ECO:0008006" key="4">
    <source>
        <dbReference type="Google" id="ProtNLM"/>
    </source>
</evidence>
<gene>
    <name evidence="3" type="ORF">Cvel_13431</name>
</gene>
<feature type="region of interest" description="Disordered" evidence="1">
    <location>
        <begin position="234"/>
        <end position="260"/>
    </location>
</feature>
<dbReference type="AlphaFoldDB" id="A0A0G4IDN5"/>
<evidence type="ECO:0000256" key="1">
    <source>
        <dbReference type="SAM" id="MobiDB-lite"/>
    </source>
</evidence>
<evidence type="ECO:0000313" key="3">
    <source>
        <dbReference type="EMBL" id="CEM55293.1"/>
    </source>
</evidence>
<name>A0A0G4IDN5_9ALVE</name>
<dbReference type="VEuPathDB" id="CryptoDB:Cvel_13431"/>
<sequence length="346" mass="37823">MRWSLILFACTLCICVGPGEAFLNAVPSPRHGAVSSQLSRSRHRGNVLCASPSVSNTSPELDRLADSLLDAVDKTFQGKGRNVRPRSVEEQEAVDRHFTALSTKAEETGASKESLKTEDVFGFSSVVYEAAARGDFPAGGRWRTGFLGLLFRLTGLYQAVLPPFPETSAEVAESETKNQTNQISLLMASLGVTPGSADERVVKDRRPLVVNVLTFRLFWFLWGAVTLVGRLEVPSEDLSSPPPASSGAETETEGKTGAVKKEERRKFAQVFFGPARICLLHHWLGFSLGGESSVGLWTPFANGRLRLGIGSRGTKFVFKRLSEEELRPVLPLCRFLMRKAAKARPS</sequence>
<protein>
    <recommendedName>
        <fullName evidence="4">Transmembrane protein</fullName>
    </recommendedName>
</protein>
<organism evidence="3">
    <name type="scientific">Chromera velia CCMP2878</name>
    <dbReference type="NCBI Taxonomy" id="1169474"/>
    <lineage>
        <taxon>Eukaryota</taxon>
        <taxon>Sar</taxon>
        <taxon>Alveolata</taxon>
        <taxon>Colpodellida</taxon>
        <taxon>Chromeraceae</taxon>
        <taxon>Chromera</taxon>
    </lineage>
</organism>
<dbReference type="EMBL" id="CDMZ01005861">
    <property type="protein sequence ID" value="CEM55293.1"/>
    <property type="molecule type" value="Genomic_DNA"/>
</dbReference>